<dbReference type="GO" id="GO:0030425">
    <property type="term" value="C:dendrite"/>
    <property type="evidence" value="ECO:0007669"/>
    <property type="project" value="TreeGrafter"/>
</dbReference>
<feature type="region of interest" description="Disordered" evidence="1">
    <location>
        <begin position="433"/>
        <end position="706"/>
    </location>
</feature>
<dbReference type="GO" id="GO:0005829">
    <property type="term" value="C:cytosol"/>
    <property type="evidence" value="ECO:0007669"/>
    <property type="project" value="TreeGrafter"/>
</dbReference>
<dbReference type="EMBL" id="JAULJE010000005">
    <property type="protein sequence ID" value="KAK1342517.1"/>
    <property type="molecule type" value="Genomic_DNA"/>
</dbReference>
<feature type="domain" description="Microtubule-associated protein 1A/B/S-like MBL-like" evidence="3">
    <location>
        <begin position="381"/>
        <end position="439"/>
    </location>
</feature>
<dbReference type="InterPro" id="IPR057480">
    <property type="entry name" value="MAP1A/B/S-like_MBL"/>
</dbReference>
<dbReference type="Proteomes" id="UP001177744">
    <property type="component" value="Unassembled WGS sequence"/>
</dbReference>
<evidence type="ECO:0000313" key="5">
    <source>
        <dbReference type="Proteomes" id="UP001177744"/>
    </source>
</evidence>
<dbReference type="PANTHER" id="PTHR13843">
    <property type="entry name" value="MICROTUBULE-ASSOCIATED PROTEIN"/>
    <property type="match status" value="1"/>
</dbReference>
<feature type="domain" description="Microtubule-associated protein 1B/S N-terminal" evidence="2">
    <location>
        <begin position="18"/>
        <end position="189"/>
    </location>
</feature>
<dbReference type="GO" id="GO:0005874">
    <property type="term" value="C:microtubule"/>
    <property type="evidence" value="ECO:0007669"/>
    <property type="project" value="InterPro"/>
</dbReference>
<dbReference type="GO" id="GO:0043025">
    <property type="term" value="C:neuronal cell body"/>
    <property type="evidence" value="ECO:0007669"/>
    <property type="project" value="TreeGrafter"/>
</dbReference>
<dbReference type="GO" id="GO:0007409">
    <property type="term" value="P:axonogenesis"/>
    <property type="evidence" value="ECO:0007669"/>
    <property type="project" value="TreeGrafter"/>
</dbReference>
<dbReference type="GO" id="GO:0031114">
    <property type="term" value="P:regulation of microtubule depolymerization"/>
    <property type="evidence" value="ECO:0007669"/>
    <property type="project" value="TreeGrafter"/>
</dbReference>
<keyword evidence="5" id="KW-1185">Reference proteome</keyword>
<dbReference type="Pfam" id="PF25281">
    <property type="entry name" value="MBL_MAP1B"/>
    <property type="match status" value="2"/>
</dbReference>
<dbReference type="GO" id="GO:0016358">
    <property type="term" value="P:dendrite development"/>
    <property type="evidence" value="ECO:0007669"/>
    <property type="project" value="TreeGrafter"/>
</dbReference>
<organism evidence="4 5">
    <name type="scientific">Cnephaeus nilssonii</name>
    <name type="common">Northern bat</name>
    <name type="synonym">Eptesicus nilssonii</name>
    <dbReference type="NCBI Taxonomy" id="3371016"/>
    <lineage>
        <taxon>Eukaryota</taxon>
        <taxon>Metazoa</taxon>
        <taxon>Chordata</taxon>
        <taxon>Craniata</taxon>
        <taxon>Vertebrata</taxon>
        <taxon>Euteleostomi</taxon>
        <taxon>Mammalia</taxon>
        <taxon>Eutheria</taxon>
        <taxon>Laurasiatheria</taxon>
        <taxon>Chiroptera</taxon>
        <taxon>Yangochiroptera</taxon>
        <taxon>Vespertilionidae</taxon>
        <taxon>Cnephaeus</taxon>
    </lineage>
</organism>
<comment type="caution">
    <text evidence="4">The sequence shown here is derived from an EMBL/GenBank/DDBJ whole genome shotgun (WGS) entry which is preliminary data.</text>
</comment>
<gene>
    <name evidence="4" type="ORF">QTO34_015282</name>
</gene>
<evidence type="ECO:0000259" key="2">
    <source>
        <dbReference type="Pfam" id="PF23415"/>
    </source>
</evidence>
<dbReference type="InterPro" id="IPR026074">
    <property type="entry name" value="MAP1"/>
</dbReference>
<feature type="domain" description="Microtubule-associated protein 1A/B/S-like MBL-like" evidence="3">
    <location>
        <begin position="194"/>
        <end position="377"/>
    </location>
</feature>
<protein>
    <recommendedName>
        <fullName evidence="6">Microtubule-associated protein 1S</fullName>
    </recommendedName>
</protein>
<accession>A0AA40I3T7</accession>
<feature type="compositionally biased region" description="Basic and acidic residues" evidence="1">
    <location>
        <begin position="473"/>
        <end position="503"/>
    </location>
</feature>
<sequence length="1073" mass="114801">MGPSDSGTMAGWWSRPPSWDIDPGICSLDEQLKIFVSRHSATFSSLVKGQRSLHLRGDALDILVLLNPSDKSLCDELRNLLLDPAPHKLLVLAGPCLEETGELLLQTGGFSPRHFLQVLRDKEIRDLLASAPPSADPPKLTITCPTFGDWAQLAPEVPGLQGGLRLRLNPPVQRPASEGLREFLEYVAESLELPSPFELLEPPASVGFLRLARPCCYIFPGGLGDAAFFAVNGFTMLVNGGSNPKSSFWKLVRHLDRVDAVLVTHAGADSLPGLNSLLRRKLAEQEEAATGGGSGEDRLRRLVSPSLGVVFLNARGATSRLVRGEDEAELARSLLARLGIEPLPLSRGLTPTEPTVLFQKMGVGRLDMYVLHPPSAGAERTLASVCALLVWHPTGPTEKVVRVLFPGCTPPARLLDGLVRLQHLGFLREPVVTPQDLTGPRRTESKESVGSRDSLRREGRTSVPARPAQERSGVARKEPPRSEASRRAEKEARHPGEVKKDPKPSAPRTQPRELSRASSTVVGGKKAGAQAAAKPRRAPNNHRPGAPLVGNGPHSPPSFRCGEASPSIEACSSPVPQLVATPSQGSSLELGLSPTGEDSSSLKTQEQLVASCTPPPCTPSPAGAPQGPAEGSRQLSLSPLRGGEAGPDGSPTVTTPSLPAEVGSPHSTEVDESLSVSFEQVLPPPPVPMSEAGARSEPSDKGGEHPYQAQVDWLGGHNSAGYHIVLTQLLSKGEASHNALMAHPYCKAPPLYISTNTYQTQLVINYEALVLAETSLVLLSSSFYTIVDAQPLSDHGQACGLPFYSVDSNWSLLAGAHICCHPPPVPSGVPPLPAAPRLHMQKPTTLDSAHTALVHSARPLSEPSVSGCTQNFLSGFSPASLQLIIQDGFLYFSCRCSTTEPCRPDYLLKYLAPRTGGGGDVQSFKSHGSRFNLRLQFGCPLGAKRNSWSGVPSTGRGWPLRLLLSVAPRGSVCLLNEEFFRRVRSLCYVISGQDQHKEEGMRAVLDALLAGKQQWDRDLQELGTWLPTQEARAGHMWSEKGASAAQGLGITVLGSNSTVSMQDEAFPACKVEF</sequence>
<feature type="compositionally biased region" description="Polar residues" evidence="1">
    <location>
        <begin position="596"/>
        <end position="608"/>
    </location>
</feature>
<dbReference type="GO" id="GO:0003779">
    <property type="term" value="F:actin binding"/>
    <property type="evidence" value="ECO:0007669"/>
    <property type="project" value="TreeGrafter"/>
</dbReference>
<dbReference type="AlphaFoldDB" id="A0AA40I3T7"/>
<dbReference type="InterPro" id="IPR056617">
    <property type="entry name" value="MAP1B/S_N"/>
</dbReference>
<name>A0AA40I3T7_CNENI</name>
<proteinExistence type="predicted"/>
<dbReference type="GO" id="GO:0045202">
    <property type="term" value="C:synapse"/>
    <property type="evidence" value="ECO:0007669"/>
    <property type="project" value="TreeGrafter"/>
</dbReference>
<feature type="compositionally biased region" description="Low complexity" evidence="1">
    <location>
        <begin position="523"/>
        <end position="533"/>
    </location>
</feature>
<evidence type="ECO:0000313" key="4">
    <source>
        <dbReference type="EMBL" id="KAK1342517.1"/>
    </source>
</evidence>
<dbReference type="GO" id="GO:0008017">
    <property type="term" value="F:microtubule binding"/>
    <property type="evidence" value="ECO:0007669"/>
    <property type="project" value="InterPro"/>
</dbReference>
<dbReference type="PANTHER" id="PTHR13843:SF11">
    <property type="entry name" value="MICROTUBULE-ASSOCIATED PROTEIN 1S"/>
    <property type="match status" value="1"/>
</dbReference>
<dbReference type="GO" id="GO:0005875">
    <property type="term" value="C:microtubule associated complex"/>
    <property type="evidence" value="ECO:0007669"/>
    <property type="project" value="TreeGrafter"/>
</dbReference>
<reference evidence="4" key="1">
    <citation type="submission" date="2023-06" db="EMBL/GenBank/DDBJ databases">
        <title>Reference genome for the Northern bat (Eptesicus nilssonii), a most northern bat species.</title>
        <authorList>
            <person name="Laine V.N."/>
            <person name="Pulliainen A.T."/>
            <person name="Lilley T.M."/>
        </authorList>
    </citation>
    <scope>NUCLEOTIDE SEQUENCE</scope>
    <source>
        <strain evidence="4">BLF_Eptnil</strain>
        <tissue evidence="4">Kidney</tissue>
    </source>
</reference>
<feature type="compositionally biased region" description="Basic and acidic residues" evidence="1">
    <location>
        <begin position="439"/>
        <end position="460"/>
    </location>
</feature>
<evidence type="ECO:0008006" key="6">
    <source>
        <dbReference type="Google" id="ProtNLM"/>
    </source>
</evidence>
<evidence type="ECO:0000256" key="1">
    <source>
        <dbReference type="SAM" id="MobiDB-lite"/>
    </source>
</evidence>
<dbReference type="GO" id="GO:0000226">
    <property type="term" value="P:microtubule cytoskeleton organization"/>
    <property type="evidence" value="ECO:0007669"/>
    <property type="project" value="InterPro"/>
</dbReference>
<evidence type="ECO:0000259" key="3">
    <source>
        <dbReference type="Pfam" id="PF25281"/>
    </source>
</evidence>
<dbReference type="Pfam" id="PF23415">
    <property type="entry name" value="MAPB1_N"/>
    <property type="match status" value="1"/>
</dbReference>